<evidence type="ECO:0000313" key="14">
    <source>
        <dbReference type="Proteomes" id="UP000443506"/>
    </source>
</evidence>
<dbReference type="EMBL" id="AB983237">
    <property type="protein sequence ID" value="BAQ35695.1"/>
    <property type="molecule type" value="Genomic_DNA"/>
</dbReference>
<evidence type="ECO:0000313" key="7">
    <source>
        <dbReference type="EMBL" id="CAA4711380.1"/>
    </source>
</evidence>
<dbReference type="Proteomes" id="UP000251686">
    <property type="component" value="Unassembled WGS sequence"/>
</dbReference>
<evidence type="ECO:0000313" key="18">
    <source>
        <dbReference type="Proteomes" id="UP000505390"/>
    </source>
</evidence>
<keyword evidence="4" id="KW-0449">Lipoprotein</keyword>
<proteinExistence type="predicted"/>
<dbReference type="Proteomes" id="UP000459702">
    <property type="component" value="Unassembled WGS sequence"/>
</dbReference>
<dbReference type="EMBL" id="CACTWD010000035">
    <property type="protein sequence ID" value="CAA4711380.1"/>
    <property type="molecule type" value="Genomic_DNA"/>
</dbReference>
<dbReference type="Proteomes" id="UP000505390">
    <property type="component" value="Unassembled WGS sequence"/>
</dbReference>
<dbReference type="AlphaFoldDB" id="A0A0C6EXS8"/>
<evidence type="ECO:0000313" key="16">
    <source>
        <dbReference type="Proteomes" id="UP000459586"/>
    </source>
</evidence>
<dbReference type="EMBL" id="CACURZ010000033">
    <property type="protein sequence ID" value="CAA6399218.1"/>
    <property type="molecule type" value="Genomic_DNA"/>
</dbReference>
<dbReference type="Proteomes" id="UP000443708">
    <property type="component" value="Unassembled WGS sequence"/>
</dbReference>
<evidence type="ECO:0000313" key="17">
    <source>
        <dbReference type="Proteomes" id="UP000459702"/>
    </source>
</evidence>
<organism evidence="3">
    <name type="scientific">Staphylococcus aureus</name>
    <dbReference type="NCBI Taxonomy" id="1280"/>
    <lineage>
        <taxon>Bacteria</taxon>
        <taxon>Bacillati</taxon>
        <taxon>Bacillota</taxon>
        <taxon>Bacilli</taxon>
        <taxon>Bacillales</taxon>
        <taxon>Staphylococcaceae</taxon>
        <taxon>Staphylococcus</taxon>
    </lineage>
</organism>
<accession>A0A0C6EXS8</accession>
<reference evidence="3" key="1">
    <citation type="submission" date="2014-08" db="EMBL/GenBank/DDBJ databases">
        <title>Comparative genomics of MRSA.</title>
        <authorList>
            <person name="Yamamoto T."/>
        </authorList>
    </citation>
    <scope>NUCLEOTIDE SEQUENCE</scope>
    <source>
        <strain evidence="3">OC3</strain>
    </source>
</reference>
<name>A0A0C6EXS8_STAAU</name>
<keyword evidence="2" id="KW-0732">Signal</keyword>
<dbReference type="Proteomes" id="UP000442696">
    <property type="component" value="Unassembled WGS sequence"/>
</dbReference>
<dbReference type="EMBL" id="CAIGXB010000022">
    <property type="protein sequence ID" value="CAC5812737.1"/>
    <property type="molecule type" value="Genomic_DNA"/>
</dbReference>
<feature type="chain" id="PRO_5044052902" evidence="2">
    <location>
        <begin position="19"/>
        <end position="188"/>
    </location>
</feature>
<dbReference type="EMBL" id="CACTOE010000032">
    <property type="protein sequence ID" value="CAA4169014.1"/>
    <property type="molecule type" value="Genomic_DNA"/>
</dbReference>
<feature type="region of interest" description="Disordered" evidence="1">
    <location>
        <begin position="27"/>
        <end position="81"/>
    </location>
</feature>
<evidence type="ECO:0000313" key="9">
    <source>
        <dbReference type="EMBL" id="CAA6399218.1"/>
    </source>
</evidence>
<evidence type="ECO:0000313" key="3">
    <source>
        <dbReference type="EMBL" id="BAQ35695.1"/>
    </source>
</evidence>
<dbReference type="EMBL" id="CACUNS010000023">
    <property type="protein sequence ID" value="CAA6127995.1"/>
    <property type="molecule type" value="Genomic_DNA"/>
</dbReference>
<dbReference type="EMBL" id="CACTQT010000034">
    <property type="protein sequence ID" value="CAA4403960.1"/>
    <property type="molecule type" value="Genomic_DNA"/>
</dbReference>
<evidence type="ECO:0000256" key="1">
    <source>
        <dbReference type="SAM" id="MobiDB-lite"/>
    </source>
</evidence>
<evidence type="ECO:0000313" key="8">
    <source>
        <dbReference type="EMBL" id="CAA6127995.1"/>
    </source>
</evidence>
<evidence type="ECO:0000313" key="5">
    <source>
        <dbReference type="EMBL" id="CAA4170047.1"/>
    </source>
</evidence>
<feature type="compositionally biased region" description="Basic and acidic residues" evidence="1">
    <location>
        <begin position="30"/>
        <end position="40"/>
    </location>
</feature>
<feature type="compositionally biased region" description="Low complexity" evidence="1">
    <location>
        <begin position="41"/>
        <end position="51"/>
    </location>
</feature>
<evidence type="ECO:0000313" key="15">
    <source>
        <dbReference type="Proteomes" id="UP000443708"/>
    </source>
</evidence>
<dbReference type="Proteomes" id="UP000442782">
    <property type="component" value="Unassembled WGS sequence"/>
</dbReference>
<dbReference type="PROSITE" id="PS51257">
    <property type="entry name" value="PROKAR_LIPOPROTEIN"/>
    <property type="match status" value="1"/>
</dbReference>
<feature type="signal peptide" evidence="2">
    <location>
        <begin position="1"/>
        <end position="18"/>
    </location>
</feature>
<evidence type="ECO:0000256" key="2">
    <source>
        <dbReference type="SAM" id="SignalP"/>
    </source>
</evidence>
<reference evidence="12 13" key="2">
    <citation type="submission" date="2019-12" db="EMBL/GenBank/DDBJ databases">
        <authorList>
            <consortium name="Pathogen Informatics"/>
        </authorList>
    </citation>
    <scope>NUCLEOTIDE SEQUENCE [LARGE SCALE GENOMIC DNA]</scope>
    <source>
        <strain evidence="11">NCTC13131</strain>
        <strain evidence="5 15">S040_N01_C01</strain>
        <strain evidence="4 13">S087_N01_C01</strain>
        <strain evidence="10 18">SG160</strain>
        <strain evidence="8 17">T012_N10_C04</strain>
        <strain evidence="6 12">T012_N16_C08</strain>
        <strain evidence="7 14">T065_N03_C06</strain>
        <strain evidence="9 16">T197_A02_C01</strain>
    </source>
</reference>
<dbReference type="Proteomes" id="UP000459586">
    <property type="component" value="Unassembled WGS sequence"/>
</dbReference>
<feature type="compositionally biased region" description="Low complexity" evidence="1">
    <location>
        <begin position="59"/>
        <end position="81"/>
    </location>
</feature>
<sequence length="188" mass="21598">MKKYIISLVLLTSFLLSACTINIERDEENSEKNKQKENTHTDSNNTSSNESDTSKQSSQENTINQTEQNQPANNNSSSQQNPQIITENEAIQKVKDEFPSTRTGNDYRIDTTRTDNNVYAIKFTSQDAEGYPMQAAVIIDKRTGEFIDYIDDRSDEDKERHVQHAKESTLYKGPYDAFRKDFSHKINE</sequence>
<gene>
    <name evidence="11" type="ORF">NCTC13131_00295</name>
    <name evidence="4" type="ORF">SAMEA1029512_02761</name>
    <name evidence="5" type="ORF">SAMEA1029528_02787</name>
    <name evidence="6" type="ORF">SAMEA2078260_02892</name>
    <name evidence="8" type="ORF">SAMEA2078588_02657</name>
    <name evidence="9" type="ORF">SAMEA2080344_02887</name>
    <name evidence="7" type="ORF">SAMEA2081063_02925</name>
    <name evidence="10" type="ORF">SAMEA4008575_02903</name>
</gene>
<dbReference type="Proteomes" id="UP000443506">
    <property type="component" value="Unassembled WGS sequence"/>
</dbReference>
<evidence type="ECO:0000313" key="13">
    <source>
        <dbReference type="Proteomes" id="UP000442782"/>
    </source>
</evidence>
<evidence type="ECO:0000313" key="11">
    <source>
        <dbReference type="EMBL" id="CAD7352828.1"/>
    </source>
</evidence>
<protein>
    <submittedName>
        <fullName evidence="4 6">Lipoprotein</fullName>
    </submittedName>
</protein>
<dbReference type="EMBL" id="UAUZ02000001">
    <property type="protein sequence ID" value="CAD7352828.1"/>
    <property type="molecule type" value="Genomic_DNA"/>
</dbReference>
<evidence type="ECO:0000313" key="6">
    <source>
        <dbReference type="EMBL" id="CAA4403960.1"/>
    </source>
</evidence>
<dbReference type="EMBL" id="CACTPI010000023">
    <property type="protein sequence ID" value="CAA4170047.1"/>
    <property type="molecule type" value="Genomic_DNA"/>
</dbReference>
<feature type="region of interest" description="Disordered" evidence="1">
    <location>
        <begin position="90"/>
        <end position="109"/>
    </location>
</feature>
<evidence type="ECO:0000313" key="4">
    <source>
        <dbReference type="EMBL" id="CAA4169014.1"/>
    </source>
</evidence>
<evidence type="ECO:0000313" key="12">
    <source>
        <dbReference type="Proteomes" id="UP000442696"/>
    </source>
</evidence>
<dbReference type="RefSeq" id="WP_000759939.1">
    <property type="nucleotide sequence ID" value="NZ_BBKC01000065.1"/>
</dbReference>
<evidence type="ECO:0000313" key="10">
    <source>
        <dbReference type="EMBL" id="CAC5812737.1"/>
    </source>
</evidence>